<keyword evidence="1" id="KW-0732">Signal</keyword>
<keyword evidence="3" id="KW-1185">Reference proteome</keyword>
<evidence type="ECO:0008006" key="4">
    <source>
        <dbReference type="Google" id="ProtNLM"/>
    </source>
</evidence>
<dbReference type="InterPro" id="IPR036396">
    <property type="entry name" value="Cyt_P450_sf"/>
</dbReference>
<sequence length="384" mass="43220">MYPQATCPLLLIFFVLFMLKKVYRSMNSNLQSQLTTLLDIHELLAPAGTSLFSQLEARAAPNVRLVRAFDIHNTFTSADPSIHAVFVKKTKSLISPPSNNSFDWLRFSHVAVDAISAYLPNAMLAPVAFDTVMRTVTLRTILVGLLGVDPSEVDIDFPAVDFVTRGINELWRLSKTTSALPPNLLSEVNEHLRHWVSDVPNPLEFIIPAYETMWRVVALTVALTHSDAKTRENFRDYLEQPFLERFRHFPHSGPSVEAIIQEILRLYPPTRHISRTIAEIPVPSVPSFLGCRFSRTVTKVADIETIQRDASVWGAFPHVFDPMRHHPERCVAQHWAPQAAAIIAAAILGRELEIVEGEKLGGREGWEGWTIRDIDDAQSASRMD</sequence>
<dbReference type="GO" id="GO:0020037">
    <property type="term" value="F:heme binding"/>
    <property type="evidence" value="ECO:0007669"/>
    <property type="project" value="InterPro"/>
</dbReference>
<dbReference type="EMBL" id="LUGG01000004">
    <property type="protein sequence ID" value="OBZ75461.1"/>
    <property type="molecule type" value="Genomic_DNA"/>
</dbReference>
<dbReference type="OrthoDB" id="10029320at2759"/>
<evidence type="ECO:0000256" key="1">
    <source>
        <dbReference type="SAM" id="SignalP"/>
    </source>
</evidence>
<evidence type="ECO:0000313" key="3">
    <source>
        <dbReference type="Proteomes" id="UP000092993"/>
    </source>
</evidence>
<organism evidence="2 3">
    <name type="scientific">Grifola frondosa</name>
    <name type="common">Maitake</name>
    <name type="synonym">Polyporus frondosus</name>
    <dbReference type="NCBI Taxonomy" id="5627"/>
    <lineage>
        <taxon>Eukaryota</taxon>
        <taxon>Fungi</taxon>
        <taxon>Dikarya</taxon>
        <taxon>Basidiomycota</taxon>
        <taxon>Agaricomycotina</taxon>
        <taxon>Agaricomycetes</taxon>
        <taxon>Polyporales</taxon>
        <taxon>Grifolaceae</taxon>
        <taxon>Grifola</taxon>
    </lineage>
</organism>
<dbReference type="SUPFAM" id="SSF48264">
    <property type="entry name" value="Cytochrome P450"/>
    <property type="match status" value="1"/>
</dbReference>
<name>A0A1C7MEV5_GRIFR</name>
<comment type="caution">
    <text evidence="2">The sequence shown here is derived from an EMBL/GenBank/DDBJ whole genome shotgun (WGS) entry which is preliminary data.</text>
</comment>
<dbReference type="GO" id="GO:0005506">
    <property type="term" value="F:iron ion binding"/>
    <property type="evidence" value="ECO:0007669"/>
    <property type="project" value="InterPro"/>
</dbReference>
<accession>A0A1C7MEV5</accession>
<proteinExistence type="predicted"/>
<evidence type="ECO:0000313" key="2">
    <source>
        <dbReference type="EMBL" id="OBZ75461.1"/>
    </source>
</evidence>
<dbReference type="GO" id="GO:0016705">
    <property type="term" value="F:oxidoreductase activity, acting on paired donors, with incorporation or reduction of molecular oxygen"/>
    <property type="evidence" value="ECO:0007669"/>
    <property type="project" value="InterPro"/>
</dbReference>
<protein>
    <recommendedName>
        <fullName evidence="4">Cytochrome P450</fullName>
    </recommendedName>
</protein>
<dbReference type="AlphaFoldDB" id="A0A1C7MEV5"/>
<dbReference type="GO" id="GO:0004497">
    <property type="term" value="F:monooxygenase activity"/>
    <property type="evidence" value="ECO:0007669"/>
    <property type="project" value="InterPro"/>
</dbReference>
<feature type="chain" id="PRO_5008889098" description="Cytochrome P450" evidence="1">
    <location>
        <begin position="25"/>
        <end position="384"/>
    </location>
</feature>
<dbReference type="STRING" id="5627.A0A1C7MEV5"/>
<reference evidence="2 3" key="1">
    <citation type="submission" date="2016-03" db="EMBL/GenBank/DDBJ databases">
        <title>Whole genome sequencing of Grifola frondosa 9006-11.</title>
        <authorList>
            <person name="Min B."/>
            <person name="Park H."/>
            <person name="Kim J.-G."/>
            <person name="Cho H."/>
            <person name="Oh Y.-L."/>
            <person name="Kong W.-S."/>
            <person name="Choi I.-G."/>
        </authorList>
    </citation>
    <scope>NUCLEOTIDE SEQUENCE [LARGE SCALE GENOMIC DNA]</scope>
    <source>
        <strain evidence="2 3">9006-11</strain>
    </source>
</reference>
<dbReference type="Proteomes" id="UP000092993">
    <property type="component" value="Unassembled WGS sequence"/>
</dbReference>
<feature type="signal peptide" evidence="1">
    <location>
        <begin position="1"/>
        <end position="24"/>
    </location>
</feature>
<dbReference type="Gene3D" id="1.10.630.10">
    <property type="entry name" value="Cytochrome P450"/>
    <property type="match status" value="1"/>
</dbReference>
<dbReference type="OMA" id="SFETMWR"/>
<gene>
    <name evidence="2" type="ORF">A0H81_04927</name>
</gene>